<reference evidence="2" key="1">
    <citation type="submission" date="2020-05" db="EMBL/GenBank/DDBJ databases">
        <authorList>
            <person name="Chiriac C."/>
            <person name="Salcher M."/>
            <person name="Ghai R."/>
            <person name="Kavagutti S V."/>
        </authorList>
    </citation>
    <scope>NUCLEOTIDE SEQUENCE</scope>
</reference>
<evidence type="ECO:0000256" key="1">
    <source>
        <dbReference type="SAM" id="Coils"/>
    </source>
</evidence>
<organism evidence="2">
    <name type="scientific">uncultured Caudovirales phage</name>
    <dbReference type="NCBI Taxonomy" id="2100421"/>
    <lineage>
        <taxon>Viruses</taxon>
        <taxon>Duplodnaviria</taxon>
        <taxon>Heunggongvirae</taxon>
        <taxon>Uroviricota</taxon>
        <taxon>Caudoviricetes</taxon>
        <taxon>Peduoviridae</taxon>
        <taxon>Maltschvirus</taxon>
        <taxon>Maltschvirus maltsch</taxon>
    </lineage>
</organism>
<sequence length="1110" mass="115560">MAGAVIRISGEFDDAALKKASAALGKFGVHVDGISQKSSSGFSGISTKAVAMGAAIARVGTDIAYALGRQAIGAITSSIDAARDMNETISKVGVIFGAQAGEIEKFANTAATTLGLSKQAAMDAASTFATFGKSAGLAGADLTGFSTQLTGLSSDLASFYNTSPEDAITAIGAALRGENEPIRKYGILLDDATLRQQALELGIVSTTKNALTPSQKVLAAQAAILKQTGDASGDFARTSGGLANQQRILAAQVDNVKTVFGQAFLPVVLKVTTAFTSKLIPAITTAAEWVKENLGPALENITNKIGGLFSGVGSGASILTTFTGYLKAIGAGFTSTILPALERLMPQFQAFFGVIKNNVLPAIQEFIGFIAKDVVPVAAKLVAAIIDIVGILLKHLTPVVKTVADVFRESIIPAVKQLWEKIKPLIDVVIDLGKNLATIAGTIISKVAPVVLKIAGFLIRNLAPAFGVVIDIIKVVVTIIGKVVGVLAHLGDAFNAVKDVGLKAWNLLMAGIEFVINKVIGFFNGLIRAWNLVPFHDDVAEIADVTLPRVATAADKATAAMAGFGRESGTASQALAGLAGMTRTTSEQKEAFTKLVKSSTAATKVDTEATKTNATTATKSADEKIKATNKLVAAEAAAAAKRRKAIQEAAQASIDSAKDLFDGVKSAVMDSFNKVVESAKSRVETLGNALADLKKSAVEFSKSFVDGFRSFASVAGYVIQKVDLEAFQSGITKSSEDVASALGDQSKATVELANAQRALQVAQMEVNEAGNDAKLTESDRLRLADKIIDAQNKVNDANATLAKSTDQVTRARQSQVDAEKALVKAQEDSRVTAAKVLTDFKARITQTLTFFKQVSDLRNLGLNQTSLQDIIAAGADTGSQIATAVLQGGSAAVGEINSLQSQFEMEASKLGDLLATDRFGAQIATAAEILDKAEADLTLAQARQKVFADLFDSIEAKFAKILGSKTEALDALKKSLEAALTGQESAMGTLIDAISTISNNAIQAAKDALAAATSKGQAAGIIPKPIGDNSFLTTVVPRGATRVPELSSTSTFRPAFMDTVAPYGGGGSKTNTLTLAPGAIQVDAKNADADQVGIIIDRKLRQLVREMDAR</sequence>
<gene>
    <name evidence="2" type="ORF">UFOVP1608_20</name>
</gene>
<name>A0A6J5SS06_9CAUD</name>
<proteinExistence type="predicted"/>
<evidence type="ECO:0000313" key="2">
    <source>
        <dbReference type="EMBL" id="CAB4218302.1"/>
    </source>
</evidence>
<accession>A0A6J5SS06</accession>
<feature type="coiled-coil region" evidence="1">
    <location>
        <begin position="752"/>
        <end position="807"/>
    </location>
</feature>
<keyword evidence="1" id="KW-0175">Coiled coil</keyword>
<dbReference type="EMBL" id="LR797470">
    <property type="protein sequence ID" value="CAB4218302.1"/>
    <property type="molecule type" value="Genomic_DNA"/>
</dbReference>
<protein>
    <submittedName>
        <fullName evidence="2">Uncharacterized protein</fullName>
    </submittedName>
</protein>